<keyword evidence="1" id="KW-0812">Transmembrane</keyword>
<evidence type="ECO:0000313" key="3">
    <source>
        <dbReference type="Proteomes" id="UP001432322"/>
    </source>
</evidence>
<accession>A0AAV5UVL0</accession>
<dbReference type="Proteomes" id="UP001432322">
    <property type="component" value="Unassembled WGS sequence"/>
</dbReference>
<name>A0AAV5UVL0_9BILA</name>
<dbReference type="EMBL" id="BTSY01000001">
    <property type="protein sequence ID" value="GMT10253.1"/>
    <property type="molecule type" value="Genomic_DNA"/>
</dbReference>
<evidence type="ECO:0000256" key="1">
    <source>
        <dbReference type="SAM" id="Phobius"/>
    </source>
</evidence>
<feature type="non-terminal residue" evidence="2">
    <location>
        <position position="109"/>
    </location>
</feature>
<keyword evidence="1" id="KW-0472">Membrane</keyword>
<keyword evidence="3" id="KW-1185">Reference proteome</keyword>
<reference evidence="2" key="1">
    <citation type="submission" date="2023-10" db="EMBL/GenBank/DDBJ databases">
        <title>Genome assembly of Pristionchus species.</title>
        <authorList>
            <person name="Yoshida K."/>
            <person name="Sommer R.J."/>
        </authorList>
    </citation>
    <scope>NUCLEOTIDE SEQUENCE</scope>
    <source>
        <strain evidence="2">RS5133</strain>
    </source>
</reference>
<protein>
    <recommendedName>
        <fullName evidence="4">Transmembrane protein</fullName>
    </recommendedName>
</protein>
<comment type="caution">
    <text evidence="2">The sequence shown here is derived from an EMBL/GenBank/DDBJ whole genome shotgun (WGS) entry which is preliminary data.</text>
</comment>
<keyword evidence="1" id="KW-1133">Transmembrane helix</keyword>
<dbReference type="AlphaFoldDB" id="A0AAV5UVL0"/>
<sequence length="109" mass="13003">MVHQGGGGEGREKGKRWWGIGWHDAKSWKTANFSKFGRIIRFLARDRLRSISSLFSSHCSLSQWSIAISFSFSSSLFFFFFFIFTLLFHHFFFYFHLCTFNSFFSFFLF</sequence>
<evidence type="ECO:0000313" key="2">
    <source>
        <dbReference type="EMBL" id="GMT10253.1"/>
    </source>
</evidence>
<evidence type="ECO:0008006" key="4">
    <source>
        <dbReference type="Google" id="ProtNLM"/>
    </source>
</evidence>
<feature type="transmembrane region" description="Helical" evidence="1">
    <location>
        <begin position="91"/>
        <end position="108"/>
    </location>
</feature>
<feature type="transmembrane region" description="Helical" evidence="1">
    <location>
        <begin position="64"/>
        <end position="84"/>
    </location>
</feature>
<proteinExistence type="predicted"/>
<gene>
    <name evidence="2" type="ORF">PFISCL1PPCAC_1550</name>
</gene>
<organism evidence="2 3">
    <name type="scientific">Pristionchus fissidentatus</name>
    <dbReference type="NCBI Taxonomy" id="1538716"/>
    <lineage>
        <taxon>Eukaryota</taxon>
        <taxon>Metazoa</taxon>
        <taxon>Ecdysozoa</taxon>
        <taxon>Nematoda</taxon>
        <taxon>Chromadorea</taxon>
        <taxon>Rhabditida</taxon>
        <taxon>Rhabditina</taxon>
        <taxon>Diplogasteromorpha</taxon>
        <taxon>Diplogasteroidea</taxon>
        <taxon>Neodiplogasteridae</taxon>
        <taxon>Pristionchus</taxon>
    </lineage>
</organism>